<dbReference type="PROSITE" id="PS51257">
    <property type="entry name" value="PROKAR_LIPOPROTEIN"/>
    <property type="match status" value="1"/>
</dbReference>
<evidence type="ECO:0008006" key="5">
    <source>
        <dbReference type="Google" id="ProtNLM"/>
    </source>
</evidence>
<keyword evidence="2" id="KW-0732">Signal</keyword>
<feature type="chain" id="PRO_5047113292" description="Lipoprotein" evidence="2">
    <location>
        <begin position="22"/>
        <end position="316"/>
    </location>
</feature>
<feature type="compositionally biased region" description="Polar residues" evidence="1">
    <location>
        <begin position="233"/>
        <end position="244"/>
    </location>
</feature>
<evidence type="ECO:0000313" key="3">
    <source>
        <dbReference type="EMBL" id="QUN06488.1"/>
    </source>
</evidence>
<dbReference type="Proteomes" id="UP000679575">
    <property type="component" value="Chromosome"/>
</dbReference>
<proteinExistence type="predicted"/>
<dbReference type="RefSeq" id="WP_212595502.1">
    <property type="nucleotide sequence ID" value="NZ_CP073587.1"/>
</dbReference>
<keyword evidence="4" id="KW-1185">Reference proteome</keyword>
<reference evidence="3 4" key="1">
    <citation type="submission" date="2021-04" db="EMBL/GenBank/DDBJ databases">
        <title>Novel species identification of genus Shewanella.</title>
        <authorList>
            <person name="Liu G."/>
        </authorList>
    </citation>
    <scope>NUCLEOTIDE SEQUENCE [LARGE SCALE GENOMIC DNA]</scope>
    <source>
        <strain evidence="3 4">FJAT-54481</strain>
    </source>
</reference>
<feature type="signal peptide" evidence="2">
    <location>
        <begin position="1"/>
        <end position="21"/>
    </location>
</feature>
<sequence>MAGILTRIVTVLMLLSLTACGDDRPEQITQLQQLDSQRLQKLSQQLEAGQIRNAMLLTQYTRILASERPDLQPLMTEMAKDGGNSGPMFSALKQRLQDASNTANFPGLDAQLQELKNIYQATDPSQYNDMLSDQVNVVADMSNGKLARVNAVSKETSTVANNAKNFGPGSQLVGNPSYGHWVSGSNGTSFWEWYGMYAMFSNLFNRPIYYDNWSRYRDYSYYNDVGRYRYTSPKQATTQDQLYQRTKKSFDSQGKRFDSPYAKSRTGSTALSRQSISTPTSNSSFGSGSKFRSNYAKDSSFRNSGFRTSRGISRGK</sequence>
<name>A0ABX7YVG0_9GAMM</name>
<evidence type="ECO:0000256" key="2">
    <source>
        <dbReference type="SAM" id="SignalP"/>
    </source>
</evidence>
<dbReference type="EMBL" id="CP073587">
    <property type="protein sequence ID" value="QUN06488.1"/>
    <property type="molecule type" value="Genomic_DNA"/>
</dbReference>
<feature type="region of interest" description="Disordered" evidence="1">
    <location>
        <begin position="233"/>
        <end position="316"/>
    </location>
</feature>
<accession>A0ABX7YVG0</accession>
<evidence type="ECO:0000313" key="4">
    <source>
        <dbReference type="Proteomes" id="UP000679575"/>
    </source>
</evidence>
<gene>
    <name evidence="3" type="ORF">KDN34_03240</name>
</gene>
<evidence type="ECO:0000256" key="1">
    <source>
        <dbReference type="SAM" id="MobiDB-lite"/>
    </source>
</evidence>
<feature type="compositionally biased region" description="Polar residues" evidence="1">
    <location>
        <begin position="301"/>
        <end position="316"/>
    </location>
</feature>
<feature type="compositionally biased region" description="Basic and acidic residues" evidence="1">
    <location>
        <begin position="248"/>
        <end position="258"/>
    </location>
</feature>
<organism evidence="3 4">
    <name type="scientific">Shewanella yunxiaonensis</name>
    <dbReference type="NCBI Taxonomy" id="2829809"/>
    <lineage>
        <taxon>Bacteria</taxon>
        <taxon>Pseudomonadati</taxon>
        <taxon>Pseudomonadota</taxon>
        <taxon>Gammaproteobacteria</taxon>
        <taxon>Alteromonadales</taxon>
        <taxon>Shewanellaceae</taxon>
        <taxon>Shewanella</taxon>
    </lineage>
</organism>
<protein>
    <recommendedName>
        <fullName evidence="5">Lipoprotein</fullName>
    </recommendedName>
</protein>
<feature type="compositionally biased region" description="Polar residues" evidence="1">
    <location>
        <begin position="265"/>
        <end position="292"/>
    </location>
</feature>